<dbReference type="RefSeq" id="WP_072854441.1">
    <property type="nucleotide sequence ID" value="NZ_FQVI01000032.1"/>
</dbReference>
<feature type="domain" description="GP-PDE" evidence="2">
    <location>
        <begin position="351"/>
        <end position="582"/>
    </location>
</feature>
<dbReference type="InterPro" id="IPR030395">
    <property type="entry name" value="GP_PDE_dom"/>
</dbReference>
<organism evidence="3 4">
    <name type="scientific">Lactonifactor longoviformis DSM 17459</name>
    <dbReference type="NCBI Taxonomy" id="1122155"/>
    <lineage>
        <taxon>Bacteria</taxon>
        <taxon>Bacillati</taxon>
        <taxon>Bacillota</taxon>
        <taxon>Clostridia</taxon>
        <taxon>Eubacteriales</taxon>
        <taxon>Clostridiaceae</taxon>
        <taxon>Lactonifactor</taxon>
    </lineage>
</organism>
<feature type="transmembrane region" description="Helical" evidence="1">
    <location>
        <begin position="221"/>
        <end position="245"/>
    </location>
</feature>
<protein>
    <submittedName>
        <fullName evidence="3">Glycerophosphoryl diester phosphodiesterase</fullName>
    </submittedName>
</protein>
<dbReference type="Pfam" id="PF03009">
    <property type="entry name" value="GDPD"/>
    <property type="match status" value="1"/>
</dbReference>
<dbReference type="PROSITE" id="PS51704">
    <property type="entry name" value="GP_PDE"/>
    <property type="match status" value="1"/>
</dbReference>
<dbReference type="InterPro" id="IPR017946">
    <property type="entry name" value="PLC-like_Pdiesterase_TIM-brl"/>
</dbReference>
<evidence type="ECO:0000313" key="4">
    <source>
        <dbReference type="Proteomes" id="UP000184245"/>
    </source>
</evidence>
<feature type="transmembrane region" description="Helical" evidence="1">
    <location>
        <begin position="319"/>
        <end position="339"/>
    </location>
</feature>
<dbReference type="PANTHER" id="PTHR46211:SF8">
    <property type="entry name" value="PHOSPHODIESTERASE"/>
    <property type="match status" value="1"/>
</dbReference>
<feature type="transmembrane region" description="Helical" evidence="1">
    <location>
        <begin position="275"/>
        <end position="298"/>
    </location>
</feature>
<dbReference type="STRING" id="1122155.SAMN02745158_03895"/>
<dbReference type="Pfam" id="PF10110">
    <property type="entry name" value="GPDPase_memb"/>
    <property type="match status" value="1"/>
</dbReference>
<dbReference type="Gene3D" id="3.20.20.190">
    <property type="entry name" value="Phosphatidylinositol (PI) phosphodiesterase"/>
    <property type="match status" value="1"/>
</dbReference>
<feature type="transmembrane region" description="Helical" evidence="1">
    <location>
        <begin position="76"/>
        <end position="100"/>
    </location>
</feature>
<dbReference type="InterPro" id="IPR018476">
    <property type="entry name" value="GlyceroP-diester-Pdiesterase_M"/>
</dbReference>
<feature type="transmembrane region" description="Helical" evidence="1">
    <location>
        <begin position="175"/>
        <end position="200"/>
    </location>
</feature>
<evidence type="ECO:0000313" key="3">
    <source>
        <dbReference type="EMBL" id="SHF48019.1"/>
    </source>
</evidence>
<name>A0A1M5BZW2_9CLOT</name>
<keyword evidence="4" id="KW-1185">Reference proteome</keyword>
<feature type="transmembrane region" description="Helical" evidence="1">
    <location>
        <begin position="21"/>
        <end position="44"/>
    </location>
</feature>
<keyword evidence="1" id="KW-0472">Membrane</keyword>
<feature type="transmembrane region" description="Helical" evidence="1">
    <location>
        <begin position="132"/>
        <end position="155"/>
    </location>
</feature>
<dbReference type="EMBL" id="FQVI01000032">
    <property type="protein sequence ID" value="SHF48019.1"/>
    <property type="molecule type" value="Genomic_DNA"/>
</dbReference>
<dbReference type="CDD" id="cd08579">
    <property type="entry name" value="GDPD_memb_like"/>
    <property type="match status" value="1"/>
</dbReference>
<dbReference type="AlphaFoldDB" id="A0A1M5BZW2"/>
<dbReference type="GO" id="GO:0006629">
    <property type="term" value="P:lipid metabolic process"/>
    <property type="evidence" value="ECO:0007669"/>
    <property type="project" value="InterPro"/>
</dbReference>
<evidence type="ECO:0000256" key="1">
    <source>
        <dbReference type="SAM" id="Phobius"/>
    </source>
</evidence>
<keyword evidence="1" id="KW-1133">Transmembrane helix</keyword>
<reference evidence="3 4" key="1">
    <citation type="submission" date="2016-11" db="EMBL/GenBank/DDBJ databases">
        <authorList>
            <person name="Jaros S."/>
            <person name="Januszkiewicz K."/>
            <person name="Wedrychowicz H."/>
        </authorList>
    </citation>
    <scope>NUCLEOTIDE SEQUENCE [LARGE SCALE GENOMIC DNA]</scope>
    <source>
        <strain evidence="3 4">DSM 17459</strain>
    </source>
</reference>
<proteinExistence type="predicted"/>
<dbReference type="PANTHER" id="PTHR46211">
    <property type="entry name" value="GLYCEROPHOSPHORYL DIESTER PHOSPHODIESTERASE"/>
    <property type="match status" value="1"/>
</dbReference>
<sequence length="599" mass="68500">MKSSRWRRISESTKTVWKLLTWNWTAILLFEVIYKILLTVMAQFGESMIIYALEAADVNYLTNQNILEVLKHPVSLISLLAFFILFIYVSFVEIAAIILYCDCASEGRKTGVRWLLLHSLKRALAIFQPKNLGMSIVVLLLMPLTGIVFVSGPLGSLKIPGFILEFIKGQPLLGFAYFGITLLFLFYFLRWIFSIPEFVLHPCSFKEARIKSVKLGKRKRIRIFLFVLIGSLFIHVMALGSKAIYVLSLLFWTKFTAGPGEAEYAFWFYYYRQSAVGTILFASVQAVFLISVVMAAYYKYQGITIDTVKRKGTWRKKAYKCLQVLASFFCVTLYAEMIYPLQNDIFKNENIQIVAHRAGAVFAPENTLAALKEAIRSGADAAEIDVQQTKDGVLVVMHDTDFKRIAGVSQKIWDVTYEECRRYDIGKHLMQGFEGEYLPTLEDMLKEADGKINLMIELKSSGHEQKLEEKTVELIRRYHFESQCTVASMDYSILERVKELDPHLKTVYIAALAYGDMTELNAADAFSIEETFITPQLLAQASVLDKEVYAWTINDEKSMKRMIKMQVNGIITDNTYYTSYILNTKGQSEWVMDLAEKVL</sequence>
<keyword evidence="1" id="KW-0812">Transmembrane</keyword>
<dbReference type="OrthoDB" id="384721at2"/>
<accession>A0A1M5BZW2</accession>
<gene>
    <name evidence="3" type="ORF">SAMN02745158_03895</name>
</gene>
<dbReference type="Proteomes" id="UP000184245">
    <property type="component" value="Unassembled WGS sequence"/>
</dbReference>
<evidence type="ECO:0000259" key="2">
    <source>
        <dbReference type="PROSITE" id="PS51704"/>
    </source>
</evidence>
<dbReference type="SUPFAM" id="SSF51695">
    <property type="entry name" value="PLC-like phosphodiesterases"/>
    <property type="match status" value="1"/>
</dbReference>
<dbReference type="GO" id="GO:0008081">
    <property type="term" value="F:phosphoric diester hydrolase activity"/>
    <property type="evidence" value="ECO:0007669"/>
    <property type="project" value="InterPro"/>
</dbReference>